<accession>A0A5B7IA03</accession>
<reference evidence="1 2" key="1">
    <citation type="submission" date="2019-05" db="EMBL/GenBank/DDBJ databases">
        <title>Another draft genome of Portunus trituberculatus and its Hox gene families provides insights of decapod evolution.</title>
        <authorList>
            <person name="Jeong J.-H."/>
            <person name="Song I."/>
            <person name="Kim S."/>
            <person name="Choi T."/>
            <person name="Kim D."/>
            <person name="Ryu S."/>
            <person name="Kim W."/>
        </authorList>
    </citation>
    <scope>NUCLEOTIDE SEQUENCE [LARGE SCALE GENOMIC DNA]</scope>
    <source>
        <tissue evidence="1">Muscle</tissue>
    </source>
</reference>
<evidence type="ECO:0000313" key="2">
    <source>
        <dbReference type="Proteomes" id="UP000324222"/>
    </source>
</evidence>
<gene>
    <name evidence="1" type="ORF">E2C01_073223</name>
</gene>
<name>A0A5B7IA03_PORTR</name>
<organism evidence="1 2">
    <name type="scientific">Portunus trituberculatus</name>
    <name type="common">Swimming crab</name>
    <name type="synonym">Neptunus trituberculatus</name>
    <dbReference type="NCBI Taxonomy" id="210409"/>
    <lineage>
        <taxon>Eukaryota</taxon>
        <taxon>Metazoa</taxon>
        <taxon>Ecdysozoa</taxon>
        <taxon>Arthropoda</taxon>
        <taxon>Crustacea</taxon>
        <taxon>Multicrustacea</taxon>
        <taxon>Malacostraca</taxon>
        <taxon>Eumalacostraca</taxon>
        <taxon>Eucarida</taxon>
        <taxon>Decapoda</taxon>
        <taxon>Pleocyemata</taxon>
        <taxon>Brachyura</taxon>
        <taxon>Eubrachyura</taxon>
        <taxon>Portunoidea</taxon>
        <taxon>Portunidae</taxon>
        <taxon>Portuninae</taxon>
        <taxon>Portunus</taxon>
    </lineage>
</organism>
<dbReference type="OrthoDB" id="6354873at2759"/>
<evidence type="ECO:0000313" key="1">
    <source>
        <dbReference type="EMBL" id="MPC78726.1"/>
    </source>
</evidence>
<dbReference type="EMBL" id="VSRR010049191">
    <property type="protein sequence ID" value="MPC78726.1"/>
    <property type="molecule type" value="Genomic_DNA"/>
</dbReference>
<sequence length="76" mass="8724">MSEDGYLSFLTDFIPVGPQTYLHHKLHSDIAAASVAKDNITDYKALDADEISAVPTYTLQVRYAYLCVWVENWVWR</sequence>
<comment type="caution">
    <text evidence="1">The sequence shown here is derived from an EMBL/GenBank/DDBJ whole genome shotgun (WGS) entry which is preliminary data.</text>
</comment>
<dbReference type="AlphaFoldDB" id="A0A5B7IA03"/>
<proteinExistence type="predicted"/>
<protein>
    <submittedName>
        <fullName evidence="1">Uncharacterized protein</fullName>
    </submittedName>
</protein>
<dbReference type="Proteomes" id="UP000324222">
    <property type="component" value="Unassembled WGS sequence"/>
</dbReference>
<keyword evidence="2" id="KW-1185">Reference proteome</keyword>